<dbReference type="GO" id="GO:0004252">
    <property type="term" value="F:serine-type endopeptidase activity"/>
    <property type="evidence" value="ECO:0007669"/>
    <property type="project" value="InterPro"/>
</dbReference>
<feature type="region of interest" description="Disordered" evidence="4">
    <location>
        <begin position="1"/>
        <end position="35"/>
    </location>
</feature>
<name>A0A1X2FDX1_9MYCO</name>
<reference evidence="5 6" key="1">
    <citation type="submission" date="2016-01" db="EMBL/GenBank/DDBJ databases">
        <title>The new phylogeny of the genus Mycobacterium.</title>
        <authorList>
            <person name="Tarcisio F."/>
            <person name="Conor M."/>
            <person name="Antonella G."/>
            <person name="Elisabetta G."/>
            <person name="Giulia F.S."/>
            <person name="Sara T."/>
            <person name="Anna F."/>
            <person name="Clotilde B."/>
            <person name="Roberto B."/>
            <person name="Veronica D.S."/>
            <person name="Fabio R."/>
            <person name="Monica P."/>
            <person name="Olivier J."/>
            <person name="Enrico T."/>
            <person name="Nicola S."/>
        </authorList>
    </citation>
    <scope>NUCLEOTIDE SEQUENCE [LARGE SCALE GENOMIC DNA]</scope>
    <source>
        <strain evidence="5 6">ATCC 700010</strain>
    </source>
</reference>
<dbReference type="RefSeq" id="WP_085144217.1">
    <property type="nucleotide sequence ID" value="NZ_JACKUA010000014.1"/>
</dbReference>
<evidence type="ECO:0000256" key="4">
    <source>
        <dbReference type="SAM" id="MobiDB-lite"/>
    </source>
</evidence>
<dbReference type="PRINTS" id="PR00834">
    <property type="entry name" value="PROTEASES2C"/>
</dbReference>
<dbReference type="AlphaFoldDB" id="A0A1X2FDX1"/>
<comment type="similarity">
    <text evidence="1">Belongs to the peptidase S1C family.</text>
</comment>
<proteinExistence type="inferred from homology"/>
<dbReference type="InterPro" id="IPR043504">
    <property type="entry name" value="Peptidase_S1_PA_chymotrypsin"/>
</dbReference>
<dbReference type="SUPFAM" id="SSF50494">
    <property type="entry name" value="Trypsin-like serine proteases"/>
    <property type="match status" value="1"/>
</dbReference>
<accession>A0A1X2FDX1</accession>
<dbReference type="PANTHER" id="PTHR43343:SF3">
    <property type="entry name" value="PROTEASE DO-LIKE 8, CHLOROPLASTIC"/>
    <property type="match status" value="1"/>
</dbReference>
<gene>
    <name evidence="5" type="ORF">AWC31_21710</name>
</gene>
<dbReference type="EMBL" id="LQQA01000010">
    <property type="protein sequence ID" value="ORX16636.1"/>
    <property type="molecule type" value="Genomic_DNA"/>
</dbReference>
<organism evidence="5 6">
    <name type="scientific">Mycolicibacterium wolinskyi</name>
    <dbReference type="NCBI Taxonomy" id="59750"/>
    <lineage>
        <taxon>Bacteria</taxon>
        <taxon>Bacillati</taxon>
        <taxon>Actinomycetota</taxon>
        <taxon>Actinomycetes</taxon>
        <taxon>Mycobacteriales</taxon>
        <taxon>Mycobacteriaceae</taxon>
        <taxon>Mycolicibacterium</taxon>
    </lineage>
</organism>
<keyword evidence="3" id="KW-0378">Hydrolase</keyword>
<evidence type="ECO:0000256" key="3">
    <source>
        <dbReference type="ARBA" id="ARBA00022801"/>
    </source>
</evidence>
<dbReference type="InterPro" id="IPR009003">
    <property type="entry name" value="Peptidase_S1_PA"/>
</dbReference>
<evidence type="ECO:0000313" key="6">
    <source>
        <dbReference type="Proteomes" id="UP000193964"/>
    </source>
</evidence>
<evidence type="ECO:0000313" key="5">
    <source>
        <dbReference type="EMBL" id="ORX16636.1"/>
    </source>
</evidence>
<comment type="caution">
    <text evidence="5">The sequence shown here is derived from an EMBL/GenBank/DDBJ whole genome shotgun (WGS) entry which is preliminary data.</text>
</comment>
<evidence type="ECO:0000256" key="1">
    <source>
        <dbReference type="ARBA" id="ARBA00010541"/>
    </source>
</evidence>
<evidence type="ECO:0008006" key="7">
    <source>
        <dbReference type="Google" id="ProtNLM"/>
    </source>
</evidence>
<dbReference type="InterPro" id="IPR051201">
    <property type="entry name" value="Chloro_Bact_Ser_Proteases"/>
</dbReference>
<keyword evidence="2" id="KW-0645">Protease</keyword>
<dbReference type="OrthoDB" id="9758917at2"/>
<dbReference type="Pfam" id="PF13365">
    <property type="entry name" value="Trypsin_2"/>
    <property type="match status" value="1"/>
</dbReference>
<dbReference type="InterPro" id="IPR001940">
    <property type="entry name" value="Peptidase_S1C"/>
</dbReference>
<sequence>MADQQGHLGGRAGRRAGPEFVTPLHRAPPTRPVPAAVPTRIRLPPPAAAHDVPPTPVRPPVRAPRRALSVTACLVAGAVAGAGAGLMAGGADVATVIRQQPPAAAGSSAVPDAQAAAAALLPSVVDIRAGNSRGSGFVIDDQGRVMTNNHVVQGYSRVSVAYADGRESAARVVGADPATDIAVLEVAGSAPAAAALGTSSALRIGQPVIAVGAPLGLSSSVTAGIVSATDRTARLGGQPGLPMVQTDASINPGNSGGPLANLQGQVIGVNTALATVGGAEAGNIGIGFAVPIDRAIDVARQIIAND</sequence>
<protein>
    <recommendedName>
        <fullName evidence="7">Serine protease</fullName>
    </recommendedName>
</protein>
<dbReference type="Proteomes" id="UP000193964">
    <property type="component" value="Unassembled WGS sequence"/>
</dbReference>
<dbReference type="PANTHER" id="PTHR43343">
    <property type="entry name" value="PEPTIDASE S12"/>
    <property type="match status" value="1"/>
</dbReference>
<dbReference type="GO" id="GO:0006508">
    <property type="term" value="P:proteolysis"/>
    <property type="evidence" value="ECO:0007669"/>
    <property type="project" value="UniProtKB-KW"/>
</dbReference>
<evidence type="ECO:0000256" key="2">
    <source>
        <dbReference type="ARBA" id="ARBA00022670"/>
    </source>
</evidence>
<dbReference type="Gene3D" id="2.40.10.10">
    <property type="entry name" value="Trypsin-like serine proteases"/>
    <property type="match status" value="2"/>
</dbReference>